<accession>D2JDI3</accession>
<evidence type="ECO:0000313" key="1">
    <source>
        <dbReference type="EMBL" id="ACZ66178.1"/>
    </source>
</evidence>
<gene>
    <name evidence="1" type="ORF">SAP043A_045</name>
</gene>
<proteinExistence type="predicted"/>
<reference evidence="1" key="1">
    <citation type="submission" date="2009-08" db="EMBL/GenBank/DDBJ databases">
        <authorList>
            <person name="Gill J."/>
            <person name="Borman J."/>
            <person name="Shetty J."/>
            <person name="Hostetler J."/>
            <person name="Durkin S."/>
            <person name="Montgomery B."/>
        </authorList>
    </citation>
    <scope>NUCLEOTIDE SEQUENCE</scope>
    <source>
        <strain evidence="1">K102N</strain>
        <plasmid evidence="1">pWBG762</plasmid>
    </source>
</reference>
<organism evidence="1">
    <name type="scientific">Staphylococcus aureus</name>
    <dbReference type="NCBI Taxonomy" id="1280"/>
    <lineage>
        <taxon>Bacteria</taxon>
        <taxon>Bacillati</taxon>
        <taxon>Bacillota</taxon>
        <taxon>Bacilli</taxon>
        <taxon>Bacillales</taxon>
        <taxon>Staphylococcaceae</taxon>
        <taxon>Staphylococcus</taxon>
    </lineage>
</organism>
<dbReference type="EMBL" id="GQ900475">
    <property type="protein sequence ID" value="ACZ66178.1"/>
    <property type="molecule type" value="Genomic_DNA"/>
</dbReference>
<reference evidence="1" key="2">
    <citation type="submission" date="2009-12" db="EMBL/GenBank/DDBJ databases">
        <authorList>
            <person name="Summers A.O."/>
            <person name="Shearer J."/>
            <person name="Wireman J."/>
        </authorList>
    </citation>
    <scope>NUCLEOTIDE SEQUENCE</scope>
    <source>
        <strain evidence="1">K102N</strain>
        <plasmid evidence="1">pWBG762</plasmid>
    </source>
</reference>
<protein>
    <submittedName>
        <fullName evidence="1">Uncharacterized protein</fullName>
    </submittedName>
</protein>
<name>D2JDI3_STAAU</name>
<keyword evidence="1" id="KW-0614">Plasmid</keyword>
<geneLocation type="plasmid" evidence="1">
    <name>pWBG762</name>
</geneLocation>
<dbReference type="AlphaFoldDB" id="D2JDI3"/>
<sequence length="51" mass="6216">MYVINPELPEPYKYETDYRKNLKNYLIAIFLKEEIKSNGLHLRRYLSSTSY</sequence>